<evidence type="ECO:0000259" key="1">
    <source>
        <dbReference type="Pfam" id="PF01575"/>
    </source>
</evidence>
<dbReference type="InterPro" id="IPR029069">
    <property type="entry name" value="HotDog_dom_sf"/>
</dbReference>
<dbReference type="SUPFAM" id="SSF54637">
    <property type="entry name" value="Thioesterase/thiol ester dehydrase-isomerase"/>
    <property type="match status" value="1"/>
</dbReference>
<accession>A0A091C289</accession>
<dbReference type="GO" id="GO:0016491">
    <property type="term" value="F:oxidoreductase activity"/>
    <property type="evidence" value="ECO:0007669"/>
    <property type="project" value="UniProtKB-KW"/>
</dbReference>
<dbReference type="AlphaFoldDB" id="A0A091C289"/>
<evidence type="ECO:0000313" key="2">
    <source>
        <dbReference type="EMBL" id="KFN90820.1"/>
    </source>
</evidence>
<protein>
    <submittedName>
        <fullName evidence="2">MaoC family protein</fullName>
        <ecNumber evidence="2">1.-.-.-</ecNumber>
    </submittedName>
</protein>
<reference evidence="2 3" key="1">
    <citation type="submission" date="2014-08" db="EMBL/GenBank/DDBJ databases">
        <title>Genome sequence of Tetragenococcus muriaticus.</title>
        <authorList>
            <person name="Chuea-nongthon C."/>
            <person name="Rodtong S."/>
            <person name="Yongsawatdigul J."/>
            <person name="Steele J.L."/>
            <person name="Liu X.-y."/>
            <person name="Speers J."/>
            <person name="Glasner J.D."/>
            <person name="Neeno-Eckwall E.C."/>
        </authorList>
    </citation>
    <scope>NUCLEOTIDE SEQUENCE [LARGE SCALE GENOMIC DNA]</scope>
    <source>
        <strain evidence="2 3">3MR10-3</strain>
    </source>
</reference>
<keyword evidence="2" id="KW-0560">Oxidoreductase</keyword>
<dbReference type="PANTHER" id="PTHR43664:SF1">
    <property type="entry name" value="BETA-METHYLMALYL-COA DEHYDRATASE"/>
    <property type="match status" value="1"/>
</dbReference>
<name>A0A091C289_9ENTE</name>
<dbReference type="RefSeq" id="WP_028789392.1">
    <property type="nucleotide sequence ID" value="NZ_JPVT01000130.1"/>
</dbReference>
<comment type="caution">
    <text evidence="2">The sequence shown here is derived from an EMBL/GenBank/DDBJ whole genome shotgun (WGS) entry which is preliminary data.</text>
</comment>
<dbReference type="EMBL" id="JPVT01000130">
    <property type="protein sequence ID" value="KFN90820.1"/>
    <property type="molecule type" value="Genomic_DNA"/>
</dbReference>
<feature type="domain" description="MaoC-like" evidence="1">
    <location>
        <begin position="15"/>
        <end position="121"/>
    </location>
</feature>
<dbReference type="InterPro" id="IPR002539">
    <property type="entry name" value="MaoC-like_dom"/>
</dbReference>
<organism evidence="2 3">
    <name type="scientific">Tetragenococcus muriaticus 3MR10-3</name>
    <dbReference type="NCBI Taxonomy" id="1302648"/>
    <lineage>
        <taxon>Bacteria</taxon>
        <taxon>Bacillati</taxon>
        <taxon>Bacillota</taxon>
        <taxon>Bacilli</taxon>
        <taxon>Lactobacillales</taxon>
        <taxon>Enterococcaceae</taxon>
        <taxon>Tetragenococcus</taxon>
    </lineage>
</organism>
<dbReference type="Proteomes" id="UP000029381">
    <property type="component" value="Unassembled WGS sequence"/>
</dbReference>
<dbReference type="Gene3D" id="3.10.129.10">
    <property type="entry name" value="Hotdog Thioesterase"/>
    <property type="match status" value="1"/>
</dbReference>
<keyword evidence="3" id="KW-1185">Reference proteome</keyword>
<dbReference type="PANTHER" id="PTHR43664">
    <property type="entry name" value="MONOAMINE OXIDASE-RELATED"/>
    <property type="match status" value="1"/>
</dbReference>
<proteinExistence type="predicted"/>
<dbReference type="InterPro" id="IPR052342">
    <property type="entry name" value="MCH/BMMD"/>
</dbReference>
<dbReference type="EC" id="1.-.-.-" evidence="2"/>
<evidence type="ECO:0000313" key="3">
    <source>
        <dbReference type="Proteomes" id="UP000029381"/>
    </source>
</evidence>
<dbReference type="Pfam" id="PF01575">
    <property type="entry name" value="MaoC_dehydratas"/>
    <property type="match status" value="1"/>
</dbReference>
<sequence length="156" mass="17549">MDIGKLNKLGKTINEIEEGQTMSVTEAIEDDQILLYLGLTNDANPLYVQHDYAQKTVYEQPIVPSVLLMGIVTSTVSKHFPGPGSHIVNLSVNFVEAVYHYEMLTFLFEVIKVDKHKEDMTLSVEAVNTEGKRVLDAVVIVQPPMVYKEESEDNHE</sequence>
<gene>
    <name evidence="2" type="ORF">TMU3MR103_1321</name>
</gene>
<dbReference type="PATRIC" id="fig|1302648.3.peg.1288"/>